<gene>
    <name evidence="1" type="ORF">RRG08_001164</name>
</gene>
<evidence type="ECO:0000313" key="2">
    <source>
        <dbReference type="Proteomes" id="UP001283361"/>
    </source>
</evidence>
<sequence length="232" mass="25335">MIESELIKTLRYDTAAAVSGETPAQAVSLWSSERYGVWLQLSQSVYGAQKDTECGSSSVSQFMELRKIRSVAPAQSVSLWSSESLKIRSVAPAQAVSYGAQKDTECGSSSVSQFMELRKIRSVAPAQSVSLWSSERYGVWLQLSQSVYGAQKDTECGSSSVSQFMELRKIRSVAPAQSVSYGARITERKQDLTPGNLRGDGKAGSFFYLIDYTDRMGFLTSRSGLNGRVLSS</sequence>
<reference evidence="1" key="1">
    <citation type="journal article" date="2023" name="G3 (Bethesda)">
        <title>A reference genome for the long-term kleptoplast-retaining sea slug Elysia crispata morphotype clarki.</title>
        <authorList>
            <person name="Eastman K.E."/>
            <person name="Pendleton A.L."/>
            <person name="Shaikh M.A."/>
            <person name="Suttiyut T."/>
            <person name="Ogas R."/>
            <person name="Tomko P."/>
            <person name="Gavelis G."/>
            <person name="Widhalm J.R."/>
            <person name="Wisecaver J.H."/>
        </authorList>
    </citation>
    <scope>NUCLEOTIDE SEQUENCE</scope>
    <source>
        <strain evidence="1">ECLA1</strain>
    </source>
</reference>
<dbReference type="EMBL" id="JAWDGP010002663">
    <property type="protein sequence ID" value="KAK3781100.1"/>
    <property type="molecule type" value="Genomic_DNA"/>
</dbReference>
<evidence type="ECO:0000313" key="1">
    <source>
        <dbReference type="EMBL" id="KAK3781100.1"/>
    </source>
</evidence>
<protein>
    <submittedName>
        <fullName evidence="1">Uncharacterized protein</fullName>
    </submittedName>
</protein>
<dbReference type="AlphaFoldDB" id="A0AAE1A4N3"/>
<name>A0AAE1A4N3_9GAST</name>
<organism evidence="1 2">
    <name type="scientific">Elysia crispata</name>
    <name type="common">lettuce slug</name>
    <dbReference type="NCBI Taxonomy" id="231223"/>
    <lineage>
        <taxon>Eukaryota</taxon>
        <taxon>Metazoa</taxon>
        <taxon>Spiralia</taxon>
        <taxon>Lophotrochozoa</taxon>
        <taxon>Mollusca</taxon>
        <taxon>Gastropoda</taxon>
        <taxon>Heterobranchia</taxon>
        <taxon>Euthyneura</taxon>
        <taxon>Panpulmonata</taxon>
        <taxon>Sacoglossa</taxon>
        <taxon>Placobranchoidea</taxon>
        <taxon>Plakobranchidae</taxon>
        <taxon>Elysia</taxon>
    </lineage>
</organism>
<keyword evidence="2" id="KW-1185">Reference proteome</keyword>
<comment type="caution">
    <text evidence="1">The sequence shown here is derived from an EMBL/GenBank/DDBJ whole genome shotgun (WGS) entry which is preliminary data.</text>
</comment>
<proteinExistence type="predicted"/>
<accession>A0AAE1A4N3</accession>
<dbReference type="Proteomes" id="UP001283361">
    <property type="component" value="Unassembled WGS sequence"/>
</dbReference>